<dbReference type="Proteomes" id="UP000324701">
    <property type="component" value="Unassembled WGS sequence"/>
</dbReference>
<keyword evidence="1" id="KW-0378">Hydrolase</keyword>
<evidence type="ECO:0000313" key="2">
    <source>
        <dbReference type="Proteomes" id="UP000324701"/>
    </source>
</evidence>
<evidence type="ECO:0000313" key="1">
    <source>
        <dbReference type="EMBL" id="KAA1249522.1"/>
    </source>
</evidence>
<dbReference type="PROSITE" id="PS51318">
    <property type="entry name" value="TAT"/>
    <property type="match status" value="1"/>
</dbReference>
<organism evidence="1 2">
    <name type="scientific">Mycobacterium simiae</name>
    <name type="common">Mycobacterium habana</name>
    <dbReference type="NCBI Taxonomy" id="1784"/>
    <lineage>
        <taxon>Bacteria</taxon>
        <taxon>Bacillati</taxon>
        <taxon>Actinomycetota</taxon>
        <taxon>Actinomycetes</taxon>
        <taxon>Mycobacteriales</taxon>
        <taxon>Mycobacteriaceae</taxon>
        <taxon>Mycobacterium</taxon>
        <taxon>Mycobacterium simiae complex</taxon>
    </lineage>
</organism>
<sequence length="44" mass="4535">MMTRMPDYSRRAVLGLGASATLGAVGAYALGMFLAPRTSHAAPP</sequence>
<keyword evidence="2" id="KW-1185">Reference proteome</keyword>
<dbReference type="AlphaFoldDB" id="A0A5B1BN66"/>
<accession>A0A5B1BN66</accession>
<dbReference type="InterPro" id="IPR006311">
    <property type="entry name" value="TAT_signal"/>
</dbReference>
<protein>
    <submittedName>
        <fullName evidence="1">Alpha/beta hydrolase</fullName>
    </submittedName>
</protein>
<proteinExistence type="predicted"/>
<dbReference type="EMBL" id="VTZN01000087">
    <property type="protein sequence ID" value="KAA1249522.1"/>
    <property type="molecule type" value="Genomic_DNA"/>
</dbReference>
<comment type="caution">
    <text evidence="1">The sequence shown here is derived from an EMBL/GenBank/DDBJ whole genome shotgun (WGS) entry which is preliminary data.</text>
</comment>
<gene>
    <name evidence="1" type="ORF">F0Q45_14825</name>
</gene>
<name>A0A5B1BN66_MYCSI</name>
<dbReference type="GO" id="GO:0016787">
    <property type="term" value="F:hydrolase activity"/>
    <property type="evidence" value="ECO:0007669"/>
    <property type="project" value="UniProtKB-KW"/>
</dbReference>
<reference evidence="1 2" key="1">
    <citation type="submission" date="2019-09" db="EMBL/GenBank/DDBJ databases">
        <title>Report of infection by Mycobacterium simiae a patient suffering from pulmonary tuberculosis.</title>
        <authorList>
            <person name="Mohanty P.S."/>
            <person name="Bansal A.K."/>
            <person name="Singh H."/>
            <person name="Sharma S."/>
            <person name="Patil S.A."/>
            <person name="Upadhaya P."/>
            <person name="Singh P.K."/>
            <person name="Kumar D."/>
            <person name="Kumar S."/>
            <person name="Singh R.K."/>
            <person name="Chaudhary B."/>
        </authorList>
    </citation>
    <scope>NUCLEOTIDE SEQUENCE [LARGE SCALE GENOMIC DNA]</scope>
    <source>
        <strain evidence="1 2">JAL-560-SIM</strain>
    </source>
</reference>
<feature type="non-terminal residue" evidence="1">
    <location>
        <position position="44"/>
    </location>
</feature>